<dbReference type="InterPro" id="IPR050792">
    <property type="entry name" value="ADP-ribosylglycohydrolase"/>
</dbReference>
<keyword evidence="1" id="KW-0460">Magnesium</keyword>
<evidence type="ECO:0000313" key="4">
    <source>
        <dbReference type="Proteomes" id="UP000215450"/>
    </source>
</evidence>
<dbReference type="PANTHER" id="PTHR16222">
    <property type="entry name" value="ADP-RIBOSYLGLYCOHYDROLASE"/>
    <property type="match status" value="1"/>
</dbReference>
<dbReference type="EMBL" id="FXUV01000085">
    <property type="protein sequence ID" value="SMQ13603.1"/>
    <property type="molecule type" value="Genomic_DNA"/>
</dbReference>
<dbReference type="AlphaFoldDB" id="A0A238TCA8"/>
<feature type="binding site" evidence="1">
    <location>
        <position position="255"/>
    </location>
    <ligand>
        <name>Mg(2+)</name>
        <dbReference type="ChEBI" id="CHEBI:18420"/>
        <label>1</label>
    </ligand>
</feature>
<evidence type="ECO:0000313" key="2">
    <source>
        <dbReference type="EMBL" id="SMQ13603.1"/>
    </source>
</evidence>
<dbReference type="InterPro" id="IPR005502">
    <property type="entry name" value="Ribosyl_crysJ1"/>
</dbReference>
<feature type="binding site" evidence="1">
    <location>
        <position position="53"/>
    </location>
    <ligand>
        <name>Mg(2+)</name>
        <dbReference type="ChEBI" id="CHEBI:18420"/>
        <label>1</label>
    </ligand>
</feature>
<dbReference type="EMBL" id="FXUV02000034">
    <property type="protein sequence ID" value="SNB75025.1"/>
    <property type="molecule type" value="Genomic_DNA"/>
</dbReference>
<feature type="binding site" evidence="1">
    <location>
        <position position="54"/>
    </location>
    <ligand>
        <name>Mg(2+)</name>
        <dbReference type="ChEBI" id="CHEBI:18420"/>
        <label>1</label>
    </ligand>
</feature>
<comment type="cofactor">
    <cofactor evidence="1">
        <name>Mg(2+)</name>
        <dbReference type="ChEBI" id="CHEBI:18420"/>
    </cofactor>
    <text evidence="1">Binds 2 magnesium ions per subunit.</text>
</comment>
<organism evidence="3 4">
    <name type="scientific">Kingella negevensis</name>
    <dbReference type="NCBI Taxonomy" id="1522312"/>
    <lineage>
        <taxon>Bacteria</taxon>
        <taxon>Pseudomonadati</taxon>
        <taxon>Pseudomonadota</taxon>
        <taxon>Betaproteobacteria</taxon>
        <taxon>Neisseriales</taxon>
        <taxon>Neisseriaceae</taxon>
        <taxon>Kingella</taxon>
    </lineage>
</organism>
<keyword evidence="4" id="KW-1185">Reference proteome</keyword>
<reference evidence="2" key="1">
    <citation type="submission" date="2017-05" db="EMBL/GenBank/DDBJ databases">
        <authorList>
            <person name="Song R."/>
            <person name="Chenine A.L."/>
            <person name="Ruprecht R.M."/>
        </authorList>
    </citation>
    <scope>NUCLEOTIDE SEQUENCE</scope>
    <source>
        <strain evidence="2">Kingella_eburonensis</strain>
    </source>
</reference>
<dbReference type="STRING" id="1522312.GCA_900177895_00782"/>
<dbReference type="EC" id="3.2.2.24" evidence="3"/>
<dbReference type="OrthoDB" id="9798107at2"/>
<proteinExistence type="predicted"/>
<dbReference type="RefSeq" id="WP_095063503.1">
    <property type="nucleotide sequence ID" value="NZ_FXUV02000034.1"/>
</dbReference>
<dbReference type="GO" id="GO:0047407">
    <property type="term" value="F:ADP-ribosyl-[dinitrogen reductase] hydrolase activity"/>
    <property type="evidence" value="ECO:0007669"/>
    <property type="project" value="UniProtKB-EC"/>
</dbReference>
<name>A0A238TCA8_9NEIS</name>
<feature type="binding site" evidence="1">
    <location>
        <position position="55"/>
    </location>
    <ligand>
        <name>Mg(2+)</name>
        <dbReference type="ChEBI" id="CHEBI:18420"/>
        <label>1</label>
    </ligand>
</feature>
<dbReference type="Gene3D" id="1.10.4080.10">
    <property type="entry name" value="ADP-ribosylation/Crystallin J1"/>
    <property type="match status" value="1"/>
</dbReference>
<keyword evidence="3" id="KW-0378">Hydrolase</keyword>
<dbReference type="GO" id="GO:0046872">
    <property type="term" value="F:metal ion binding"/>
    <property type="evidence" value="ECO:0007669"/>
    <property type="project" value="UniProtKB-KW"/>
</dbReference>
<reference evidence="3 4" key="2">
    <citation type="submission" date="2017-06" db="EMBL/GenBank/DDBJ databases">
        <authorList>
            <person name="Kim H.J."/>
            <person name="Triplett B.A."/>
        </authorList>
    </citation>
    <scope>NUCLEOTIDE SEQUENCE [LARGE SCALE GENOMIC DNA]</scope>
    <source>
        <strain evidence="3">Kingella_eburonensis</strain>
    </source>
</reference>
<dbReference type="Proteomes" id="UP000215450">
    <property type="component" value="Unassembled WGS sequence"/>
</dbReference>
<dbReference type="Pfam" id="PF03747">
    <property type="entry name" value="ADP_ribosyl_GH"/>
    <property type="match status" value="1"/>
</dbReference>
<feature type="binding site" evidence="1">
    <location>
        <position position="254"/>
    </location>
    <ligand>
        <name>Mg(2+)</name>
        <dbReference type="ChEBI" id="CHEBI:18420"/>
        <label>1</label>
    </ligand>
</feature>
<dbReference type="InterPro" id="IPR036705">
    <property type="entry name" value="Ribosyl_crysJ1_sf"/>
</dbReference>
<accession>A0A238TCA8</accession>
<sequence length="310" mass="34309">MITLLERAQGCLLGLACGDALGTAVEFYPRGKFERLTDMRGGGQFRLQKGQWTDDTSMALCLADSLLENDFDALDQMNRYCLWANTGYRSSKKRAFGIGKQTIAALSEFRCSGNPFSEKTDSRYSGNGSLMRIAPIALYYFNHEKLTEYAKLSSQTTHASRECIQSCQYFVQLLQGALQGMTKTELFNLSGSLKNQYDCLQHITSGQFISKSENEIRGSGYVIESLEAALWAFWHSHDYASAALQAANLGDDADTTAAICGQIAGAFYGVQSIPENWLVVLYLESEIRNIATQLINHSFSGSLKPCPHKT</sequence>
<evidence type="ECO:0000256" key="1">
    <source>
        <dbReference type="PIRSR" id="PIRSR605502-1"/>
    </source>
</evidence>
<keyword evidence="1" id="KW-0479">Metal-binding</keyword>
<protein>
    <submittedName>
        <fullName evidence="3">ADP-ribosyl-[dinitrogen reductase] glycohydrolase</fullName>
        <ecNumber evidence="3">3.2.2.24</ecNumber>
    </submittedName>
</protein>
<gene>
    <name evidence="3" type="primary">draG</name>
    <name evidence="2" type="ORF">KEBURONENSIS_00670</name>
    <name evidence="3" type="ORF">KEBURONENSIS_01555</name>
</gene>
<keyword evidence="3" id="KW-0326">Glycosidase</keyword>
<dbReference type="SUPFAM" id="SSF101478">
    <property type="entry name" value="ADP-ribosylglycohydrolase"/>
    <property type="match status" value="1"/>
</dbReference>
<evidence type="ECO:0000313" key="3">
    <source>
        <dbReference type="EMBL" id="SNB75025.1"/>
    </source>
</evidence>
<dbReference type="PANTHER" id="PTHR16222:SF12">
    <property type="entry name" value="ADP-RIBOSYLGLYCOHYDROLASE-RELATED"/>
    <property type="match status" value="1"/>
</dbReference>
<feature type="binding site" evidence="1">
    <location>
        <position position="252"/>
    </location>
    <ligand>
        <name>Mg(2+)</name>
        <dbReference type="ChEBI" id="CHEBI:18420"/>
        <label>1</label>
    </ligand>
</feature>